<evidence type="ECO:0000256" key="3">
    <source>
        <dbReference type="ARBA" id="ARBA00010798"/>
    </source>
</evidence>
<dbReference type="CDD" id="cd06801">
    <property type="entry name" value="PDZ_syntrophin-like"/>
    <property type="match status" value="1"/>
</dbReference>
<accession>A0A7R8CY73</accession>
<evidence type="ECO:0000313" key="9">
    <source>
        <dbReference type="Proteomes" id="UP000675881"/>
    </source>
</evidence>
<comment type="subcellular location">
    <subcellularLocation>
        <location evidence="2">Cytoplasm</location>
        <location evidence="2">Cytoskeleton</location>
    </subcellularLocation>
    <subcellularLocation>
        <location evidence="1">Membrane</location>
        <topology evidence="1">Peripheral membrane protein</topology>
    </subcellularLocation>
</comment>
<keyword evidence="7" id="KW-0206">Cytoskeleton</keyword>
<proteinExistence type="inferred from homology"/>
<dbReference type="InterPro" id="IPR015482">
    <property type="entry name" value="Syntrophin"/>
</dbReference>
<dbReference type="InterPro" id="IPR055108">
    <property type="entry name" value="Syntrophin_4th"/>
</dbReference>
<dbReference type="SUPFAM" id="SSF50156">
    <property type="entry name" value="PDZ domain-like"/>
    <property type="match status" value="1"/>
</dbReference>
<name>A0A7R8CY73_LEPSM</name>
<dbReference type="InterPro" id="IPR011993">
    <property type="entry name" value="PH-like_dom_sf"/>
</dbReference>
<sequence>MNEPSSPEWELEVLIKNCWHRVRASIQDGYLGVSLEEGDEEGGGGGLIPDIPEGKRVVRISKAEDAGLGISIKGGRENRMPILISKIFGGMAAHNGGGLYLGDAILSVDGIDLRSAVHDEAVRVLKSTASKVVLEVKHMKEVTPYFQKAVLLSEVGWSLPPVPFLVDGGGSSYQEDIISPGSDMKWTPLSLACLTRESPQNTQHAFEITSPDRKHTAYLRCSSQSSFEKWYSSVALAIDRTVQEALVKANFALPFRVNKMGWMSQISEKSGSYSSDTSFDSGMSDSTNNTVWSPSFVAQTEDSLFLWDTVPWSIKEWSNPRDKIALVQSRIICQDKRTTRLVLRHGSDAGVHTYTFQVSTKNEHTNWLTSLIQGTLYASKNLQIFKTKCLWMNKECILTIHVDKGFSLNEANNSSSEIWSQPYQNLAASNDDGSKLLWLQFRGMPEDEFTLDMNPKIVVFTIHNFLSTKLQLLGGKN</sequence>
<dbReference type="SMART" id="SM00228">
    <property type="entry name" value="PDZ"/>
    <property type="match status" value="1"/>
</dbReference>
<evidence type="ECO:0000313" key="8">
    <source>
        <dbReference type="EMBL" id="CAF2967627.1"/>
    </source>
</evidence>
<dbReference type="GO" id="GO:0016010">
    <property type="term" value="C:dystrophin-associated glycoprotein complex"/>
    <property type="evidence" value="ECO:0007669"/>
    <property type="project" value="TreeGrafter"/>
</dbReference>
<dbReference type="PROSITE" id="PS50003">
    <property type="entry name" value="PH_DOMAIN"/>
    <property type="match status" value="2"/>
</dbReference>
<dbReference type="Pfam" id="PF00169">
    <property type="entry name" value="PH"/>
    <property type="match status" value="1"/>
</dbReference>
<dbReference type="OrthoDB" id="409749at2759"/>
<protein>
    <submittedName>
        <fullName evidence="8">(salmon louse) hypothetical protein</fullName>
    </submittedName>
</protein>
<comment type="similarity">
    <text evidence="3">Belongs to the syntrophin family.</text>
</comment>
<dbReference type="InterPro" id="IPR041428">
    <property type="entry name" value="PHsplit_syntrophin"/>
</dbReference>
<dbReference type="Gene3D" id="2.30.29.30">
    <property type="entry name" value="Pleckstrin-homology domain (PH domain)/Phosphotyrosine-binding domain (PTB)"/>
    <property type="match status" value="1"/>
</dbReference>
<evidence type="ECO:0000256" key="7">
    <source>
        <dbReference type="ARBA" id="ARBA00023212"/>
    </source>
</evidence>
<dbReference type="PROSITE" id="PS50106">
    <property type="entry name" value="PDZ"/>
    <property type="match status" value="1"/>
</dbReference>
<dbReference type="GO" id="GO:0005198">
    <property type="term" value="F:structural molecule activity"/>
    <property type="evidence" value="ECO:0007669"/>
    <property type="project" value="InterPro"/>
</dbReference>
<keyword evidence="6" id="KW-0472">Membrane</keyword>
<dbReference type="InterPro" id="IPR001478">
    <property type="entry name" value="PDZ"/>
</dbReference>
<dbReference type="GO" id="GO:0005856">
    <property type="term" value="C:cytoskeleton"/>
    <property type="evidence" value="ECO:0007669"/>
    <property type="project" value="UniProtKB-SubCell"/>
</dbReference>
<dbReference type="Pfam" id="PF00595">
    <property type="entry name" value="PDZ"/>
    <property type="match status" value="1"/>
</dbReference>
<evidence type="ECO:0000256" key="5">
    <source>
        <dbReference type="ARBA" id="ARBA00022737"/>
    </source>
</evidence>
<dbReference type="Proteomes" id="UP000675881">
    <property type="component" value="Chromosome 6"/>
</dbReference>
<dbReference type="PANTHER" id="PTHR10554:SF12">
    <property type="entry name" value="IP02644P"/>
    <property type="match status" value="1"/>
</dbReference>
<dbReference type="InterPro" id="IPR001849">
    <property type="entry name" value="PH_domain"/>
</dbReference>
<evidence type="ECO:0000256" key="2">
    <source>
        <dbReference type="ARBA" id="ARBA00004245"/>
    </source>
</evidence>
<evidence type="ECO:0000256" key="4">
    <source>
        <dbReference type="ARBA" id="ARBA00022490"/>
    </source>
</evidence>
<dbReference type="Pfam" id="PF23012">
    <property type="entry name" value="Syntrophin_4th"/>
    <property type="match status" value="1"/>
</dbReference>
<dbReference type="Pfam" id="PF18012">
    <property type="entry name" value="PH_17"/>
    <property type="match status" value="1"/>
</dbReference>
<keyword evidence="5" id="KW-0677">Repeat</keyword>
<dbReference type="Gene3D" id="2.30.42.10">
    <property type="match status" value="1"/>
</dbReference>
<reference evidence="8" key="1">
    <citation type="submission" date="2021-02" db="EMBL/GenBank/DDBJ databases">
        <authorList>
            <person name="Bekaert M."/>
        </authorList>
    </citation>
    <scope>NUCLEOTIDE SEQUENCE</scope>
    <source>
        <strain evidence="8">IoA-00</strain>
    </source>
</reference>
<evidence type="ECO:0000256" key="6">
    <source>
        <dbReference type="ARBA" id="ARBA00023136"/>
    </source>
</evidence>
<dbReference type="AlphaFoldDB" id="A0A7R8CY73"/>
<keyword evidence="9" id="KW-1185">Reference proteome</keyword>
<dbReference type="EMBL" id="HG994585">
    <property type="protein sequence ID" value="CAF2967627.1"/>
    <property type="molecule type" value="Genomic_DNA"/>
</dbReference>
<dbReference type="SUPFAM" id="SSF50729">
    <property type="entry name" value="PH domain-like"/>
    <property type="match status" value="1"/>
</dbReference>
<evidence type="ECO:0000256" key="1">
    <source>
        <dbReference type="ARBA" id="ARBA00004170"/>
    </source>
</evidence>
<dbReference type="PANTHER" id="PTHR10554">
    <property type="entry name" value="SYNTROPHIN"/>
    <property type="match status" value="1"/>
</dbReference>
<dbReference type="InterPro" id="IPR036034">
    <property type="entry name" value="PDZ_sf"/>
</dbReference>
<organism evidence="8 9">
    <name type="scientific">Lepeophtheirus salmonis</name>
    <name type="common">Salmon louse</name>
    <name type="synonym">Caligus salmonis</name>
    <dbReference type="NCBI Taxonomy" id="72036"/>
    <lineage>
        <taxon>Eukaryota</taxon>
        <taxon>Metazoa</taxon>
        <taxon>Ecdysozoa</taxon>
        <taxon>Arthropoda</taxon>
        <taxon>Crustacea</taxon>
        <taxon>Multicrustacea</taxon>
        <taxon>Hexanauplia</taxon>
        <taxon>Copepoda</taxon>
        <taxon>Siphonostomatoida</taxon>
        <taxon>Caligidae</taxon>
        <taxon>Lepeophtheirus</taxon>
    </lineage>
</organism>
<keyword evidence="4" id="KW-0963">Cytoplasm</keyword>
<gene>
    <name evidence="8" type="ORF">LSAA_11713</name>
</gene>